<sequence>MLSISRPIIKVPAKEGREANHEGEKHPFEGGNSPIILLRDFEDKEEKSPVSIISGEGSKQGKDISKSVDGFGKETWPFFILGYDTKILPEDISNRRLGFASVGCFDDYVEEAGDGYGEMCPWPE</sequence>
<accession>A0ACC0ZWG6</accession>
<dbReference type="EMBL" id="CM047909">
    <property type="protein sequence ID" value="KAJ0078473.1"/>
    <property type="molecule type" value="Genomic_DNA"/>
</dbReference>
<organism evidence="1 2">
    <name type="scientific">Pistacia atlantica</name>
    <dbReference type="NCBI Taxonomy" id="434234"/>
    <lineage>
        <taxon>Eukaryota</taxon>
        <taxon>Viridiplantae</taxon>
        <taxon>Streptophyta</taxon>
        <taxon>Embryophyta</taxon>
        <taxon>Tracheophyta</taxon>
        <taxon>Spermatophyta</taxon>
        <taxon>Magnoliopsida</taxon>
        <taxon>eudicotyledons</taxon>
        <taxon>Gunneridae</taxon>
        <taxon>Pentapetalae</taxon>
        <taxon>rosids</taxon>
        <taxon>malvids</taxon>
        <taxon>Sapindales</taxon>
        <taxon>Anacardiaceae</taxon>
        <taxon>Pistacia</taxon>
    </lineage>
</organism>
<evidence type="ECO:0000313" key="2">
    <source>
        <dbReference type="Proteomes" id="UP001164250"/>
    </source>
</evidence>
<reference evidence="2" key="1">
    <citation type="journal article" date="2023" name="G3 (Bethesda)">
        <title>Genome assembly and association tests identify interacting loci associated with vigor, precocity, and sex in interspecific pistachio rootstocks.</title>
        <authorList>
            <person name="Palmer W."/>
            <person name="Jacygrad E."/>
            <person name="Sagayaradj S."/>
            <person name="Cavanaugh K."/>
            <person name="Han R."/>
            <person name="Bertier L."/>
            <person name="Beede B."/>
            <person name="Kafkas S."/>
            <person name="Golino D."/>
            <person name="Preece J."/>
            <person name="Michelmore R."/>
        </authorList>
    </citation>
    <scope>NUCLEOTIDE SEQUENCE [LARGE SCALE GENOMIC DNA]</scope>
</reference>
<gene>
    <name evidence="1" type="ORF">Patl1_23576</name>
</gene>
<dbReference type="Proteomes" id="UP001164250">
    <property type="component" value="Chromosome 13"/>
</dbReference>
<proteinExistence type="predicted"/>
<protein>
    <submittedName>
        <fullName evidence="1">Uncharacterized protein</fullName>
    </submittedName>
</protein>
<comment type="caution">
    <text evidence="1">The sequence shown here is derived from an EMBL/GenBank/DDBJ whole genome shotgun (WGS) entry which is preliminary data.</text>
</comment>
<evidence type="ECO:0000313" key="1">
    <source>
        <dbReference type="EMBL" id="KAJ0078473.1"/>
    </source>
</evidence>
<name>A0ACC0ZWG6_9ROSI</name>
<keyword evidence="2" id="KW-1185">Reference proteome</keyword>